<dbReference type="EMBL" id="BAABBM010000001">
    <property type="protein sequence ID" value="GAA3893302.1"/>
    <property type="molecule type" value="Genomic_DNA"/>
</dbReference>
<dbReference type="NCBIfam" id="TIGR02925">
    <property type="entry name" value="cis_trans_EpsD"/>
    <property type="match status" value="1"/>
</dbReference>
<evidence type="ECO:0000313" key="2">
    <source>
        <dbReference type="Proteomes" id="UP001500827"/>
    </source>
</evidence>
<proteinExistence type="predicted"/>
<dbReference type="Proteomes" id="UP001500827">
    <property type="component" value="Unassembled WGS sequence"/>
</dbReference>
<accession>A0ABP7L1N9</accession>
<comment type="caution">
    <text evidence="1">The sequence shown here is derived from an EMBL/GenBank/DDBJ whole genome shotgun (WGS) entry which is preliminary data.</text>
</comment>
<dbReference type="InterPro" id="IPR027304">
    <property type="entry name" value="Trigger_fact/SurA_dom_sf"/>
</dbReference>
<dbReference type="Gene3D" id="1.10.8.1040">
    <property type="match status" value="1"/>
</dbReference>
<evidence type="ECO:0000313" key="1">
    <source>
        <dbReference type="EMBL" id="GAA3893302.1"/>
    </source>
</evidence>
<organism evidence="1 2">
    <name type="scientific">Sphingomonas limnosediminicola</name>
    <dbReference type="NCBI Taxonomy" id="940133"/>
    <lineage>
        <taxon>Bacteria</taxon>
        <taxon>Pseudomonadati</taxon>
        <taxon>Pseudomonadota</taxon>
        <taxon>Alphaproteobacteria</taxon>
        <taxon>Sphingomonadales</taxon>
        <taxon>Sphingomonadaceae</taxon>
        <taxon>Sphingomonas</taxon>
    </lineage>
</organism>
<reference evidence="2" key="1">
    <citation type="journal article" date="2019" name="Int. J. Syst. Evol. Microbiol.">
        <title>The Global Catalogue of Microorganisms (GCM) 10K type strain sequencing project: providing services to taxonomists for standard genome sequencing and annotation.</title>
        <authorList>
            <consortium name="The Broad Institute Genomics Platform"/>
            <consortium name="The Broad Institute Genome Sequencing Center for Infectious Disease"/>
            <person name="Wu L."/>
            <person name="Ma J."/>
        </authorList>
    </citation>
    <scope>NUCLEOTIDE SEQUENCE [LARGE SCALE GENOMIC DNA]</scope>
    <source>
        <strain evidence="2">JCM 17543</strain>
    </source>
</reference>
<evidence type="ECO:0008006" key="3">
    <source>
        <dbReference type="Google" id="ProtNLM"/>
    </source>
</evidence>
<protein>
    <recommendedName>
        <fullName evidence="3">Peptidyl-prolyl cis-trans isomerase, EpsD family</fullName>
    </recommendedName>
</protein>
<keyword evidence="2" id="KW-1185">Reference proteome</keyword>
<sequence>MTSGCNRKPEGQTVAVVNGEEITLPDLNFALNSTNVPASMDKTAARSQILQQLVDRRLLAEQARKEGIDKSPEYLNRVRRADEDMLISMLAAKRLKTAQLPSDREVQAYISAHPNMFDKRELWDLQQISYPTPTDPAILSEIVKASTMPALISVLQAHNIAFQEQKNRVDTAIIPSAMFSKINAIPPGEPFVVPAGKNSVASVITGKQPQPISGPKANPLAVETIRKTQTAKALEGLVNSLRGSAKLEYQPGYAPPAKK</sequence>
<dbReference type="InterPro" id="IPR014274">
    <property type="entry name" value="PPIase_EpsD"/>
</dbReference>
<dbReference type="Pfam" id="PF13623">
    <property type="entry name" value="SurA_N_2"/>
    <property type="match status" value="1"/>
</dbReference>
<name>A0ABP7L1N9_9SPHN</name>
<gene>
    <name evidence="1" type="ORF">GCM10022276_10630</name>
</gene>
<dbReference type="SUPFAM" id="SSF109998">
    <property type="entry name" value="Triger factor/SurA peptide-binding domain-like"/>
    <property type="match status" value="1"/>
</dbReference>